<organism evidence="2 3">
    <name type="scientific">Plesiocystis pacifica SIR-1</name>
    <dbReference type="NCBI Taxonomy" id="391625"/>
    <lineage>
        <taxon>Bacteria</taxon>
        <taxon>Pseudomonadati</taxon>
        <taxon>Myxococcota</taxon>
        <taxon>Polyangia</taxon>
        <taxon>Nannocystales</taxon>
        <taxon>Nannocystaceae</taxon>
        <taxon>Plesiocystis</taxon>
    </lineage>
</organism>
<dbReference type="RefSeq" id="WP_006976744.1">
    <property type="nucleotide sequence ID" value="NZ_ABCS01000149.1"/>
</dbReference>
<evidence type="ECO:0000313" key="2">
    <source>
        <dbReference type="EMBL" id="EDM74096.1"/>
    </source>
</evidence>
<evidence type="ECO:0000256" key="1">
    <source>
        <dbReference type="SAM" id="MobiDB-lite"/>
    </source>
</evidence>
<comment type="caution">
    <text evidence="2">The sequence shown here is derived from an EMBL/GenBank/DDBJ whole genome shotgun (WGS) entry which is preliminary data.</text>
</comment>
<protein>
    <submittedName>
        <fullName evidence="2">Uncharacterized protein</fullName>
    </submittedName>
</protein>
<reference evidence="2 3" key="1">
    <citation type="submission" date="2007-06" db="EMBL/GenBank/DDBJ databases">
        <authorList>
            <person name="Shimkets L."/>
            <person name="Ferriera S."/>
            <person name="Johnson J."/>
            <person name="Kravitz S."/>
            <person name="Beeson K."/>
            <person name="Sutton G."/>
            <person name="Rogers Y.-H."/>
            <person name="Friedman R."/>
            <person name="Frazier M."/>
            <person name="Venter J.C."/>
        </authorList>
    </citation>
    <scope>NUCLEOTIDE SEQUENCE [LARGE SCALE GENOMIC DNA]</scope>
    <source>
        <strain evidence="2 3">SIR-1</strain>
    </source>
</reference>
<feature type="region of interest" description="Disordered" evidence="1">
    <location>
        <begin position="43"/>
        <end position="98"/>
    </location>
</feature>
<dbReference type="OrthoDB" id="5508201at2"/>
<feature type="compositionally biased region" description="Basic and acidic residues" evidence="1">
    <location>
        <begin position="43"/>
        <end position="52"/>
    </location>
</feature>
<proteinExistence type="predicted"/>
<evidence type="ECO:0000313" key="3">
    <source>
        <dbReference type="Proteomes" id="UP000005801"/>
    </source>
</evidence>
<accession>A6GJ58</accession>
<dbReference type="Proteomes" id="UP000005801">
    <property type="component" value="Unassembled WGS sequence"/>
</dbReference>
<feature type="compositionally biased region" description="Basic and acidic residues" evidence="1">
    <location>
        <begin position="60"/>
        <end position="76"/>
    </location>
</feature>
<sequence>MSKLSTGILVALSLILGGLLAADRLIGTPQSRELERRLAELETHSEALDERGQALAAERAQTRERQRALDWSERRPLSASPSRATSRLPQAGPLDAPASGEALMDQERQQAPAPAAPSTEQMQLSLEQVFEDSSDDPSWSRPTEAALRDSFFATLDERSAVATIECSASLCRVESDHDDLASFRGFAEDGLLGDSDSFSWRGPMFTSIVDGEDGGPVTAVTFLAREGEPLPGVAG</sequence>
<feature type="compositionally biased region" description="Polar residues" evidence="1">
    <location>
        <begin position="79"/>
        <end position="88"/>
    </location>
</feature>
<gene>
    <name evidence="2" type="ORF">PPSIR1_16190</name>
</gene>
<keyword evidence="3" id="KW-1185">Reference proteome</keyword>
<name>A6GJ58_9BACT</name>
<dbReference type="EMBL" id="ABCS01000149">
    <property type="protein sequence ID" value="EDM74096.1"/>
    <property type="molecule type" value="Genomic_DNA"/>
</dbReference>
<dbReference type="AlphaFoldDB" id="A6GJ58"/>
<dbReference type="eggNOG" id="ENOG5030S02">
    <property type="taxonomic scope" value="Bacteria"/>
</dbReference>